<evidence type="ECO:0000256" key="2">
    <source>
        <dbReference type="ARBA" id="ARBA00005179"/>
    </source>
</evidence>
<sequence>MFTTSGGGGSMSPLVLVCTITIYALVLSQCCIVLNVYVRPGLLRLLLMIPLILLHLTLPPVMVDRNENVITLAIMSALISWWCSFKLIAFAWDRGAITQAIRLKYPTIAIAMLLVLPVTPVFQQRDVEDTRSKNSQKTSSQATVTSYAWRFITKVALLLATVHAITAYQLPDIVAHFLMAWGLYALLGGLMDGLSCVCLLVDGRVKLVPHFDQPYLSESLEIFWAKRWNRFAAGQLRSIVFDPLIDNCAVAPPDANDRVARFRRRQRAGLFRVAVATICTFAMSGIMHELVFYHLTGAISSGAGWFLFFSLNGVLVLVERAMWSRTAWYTNLPSYVRVAFTLALEVYVAELFFFKPVIQAGLDVAVIESVKETTASFVLV</sequence>
<dbReference type="EMBL" id="BNJQ01000002">
    <property type="protein sequence ID" value="GHP02097.1"/>
    <property type="molecule type" value="Genomic_DNA"/>
</dbReference>
<organism evidence="10 11">
    <name type="scientific">Pycnococcus provasolii</name>
    <dbReference type="NCBI Taxonomy" id="41880"/>
    <lineage>
        <taxon>Eukaryota</taxon>
        <taxon>Viridiplantae</taxon>
        <taxon>Chlorophyta</taxon>
        <taxon>Pseudoscourfieldiophyceae</taxon>
        <taxon>Pseudoscourfieldiales</taxon>
        <taxon>Pycnococcaceae</taxon>
        <taxon>Pycnococcus</taxon>
    </lineage>
</organism>
<feature type="transmembrane region" description="Helical" evidence="8">
    <location>
        <begin position="268"/>
        <end position="286"/>
    </location>
</feature>
<keyword evidence="6 8" id="KW-1133">Transmembrane helix</keyword>
<proteinExistence type="inferred from homology"/>
<feature type="transmembrane region" description="Helical" evidence="8">
    <location>
        <begin position="292"/>
        <end position="318"/>
    </location>
</feature>
<dbReference type="PANTHER" id="PTHR31595:SF57">
    <property type="entry name" value="OS04G0481900 PROTEIN"/>
    <property type="match status" value="1"/>
</dbReference>
<dbReference type="AlphaFoldDB" id="A0A830HAM6"/>
<protein>
    <recommendedName>
        <fullName evidence="9">Wax synthase domain-containing protein</fullName>
    </recommendedName>
</protein>
<dbReference type="PANTHER" id="PTHR31595">
    <property type="entry name" value="LONG-CHAIN-ALCOHOL O-FATTY-ACYLTRANSFERASE 3-RELATED"/>
    <property type="match status" value="1"/>
</dbReference>
<evidence type="ECO:0000313" key="10">
    <source>
        <dbReference type="EMBL" id="GHP02097.1"/>
    </source>
</evidence>
<comment type="similarity">
    <text evidence="3">Belongs to the wax synthase family.</text>
</comment>
<evidence type="ECO:0000256" key="1">
    <source>
        <dbReference type="ARBA" id="ARBA00004141"/>
    </source>
</evidence>
<dbReference type="GO" id="GO:0016020">
    <property type="term" value="C:membrane"/>
    <property type="evidence" value="ECO:0007669"/>
    <property type="project" value="UniProtKB-SubCell"/>
</dbReference>
<comment type="pathway">
    <text evidence="2">Secondary metabolite biosynthesis.</text>
</comment>
<evidence type="ECO:0000256" key="7">
    <source>
        <dbReference type="ARBA" id="ARBA00023136"/>
    </source>
</evidence>
<feature type="transmembrane region" description="Helical" evidence="8">
    <location>
        <begin position="45"/>
        <end position="63"/>
    </location>
</feature>
<evidence type="ECO:0000259" key="9">
    <source>
        <dbReference type="Pfam" id="PF13813"/>
    </source>
</evidence>
<reference evidence="10" key="1">
    <citation type="submission" date="2020-10" db="EMBL/GenBank/DDBJ databases">
        <title>Unveiling of a novel bifunctional photoreceptor, Dualchrome1, isolated from a cosmopolitan green alga.</title>
        <authorList>
            <person name="Suzuki S."/>
            <person name="Kawachi M."/>
        </authorList>
    </citation>
    <scope>NUCLEOTIDE SEQUENCE</scope>
    <source>
        <strain evidence="10">NIES 2893</strain>
    </source>
</reference>
<feature type="transmembrane region" description="Helical" evidence="8">
    <location>
        <begin position="14"/>
        <end position="38"/>
    </location>
</feature>
<name>A0A830HAM6_9CHLO</name>
<keyword evidence="4" id="KW-0808">Transferase</keyword>
<dbReference type="Proteomes" id="UP000660262">
    <property type="component" value="Unassembled WGS sequence"/>
</dbReference>
<dbReference type="InterPro" id="IPR044851">
    <property type="entry name" value="Wax_synthase"/>
</dbReference>
<dbReference type="InterPro" id="IPR032805">
    <property type="entry name" value="Wax_synthase_dom"/>
</dbReference>
<dbReference type="OrthoDB" id="1077582at2759"/>
<evidence type="ECO:0000256" key="8">
    <source>
        <dbReference type="SAM" id="Phobius"/>
    </source>
</evidence>
<accession>A0A830HAM6</accession>
<comment type="caution">
    <text evidence="10">The sequence shown here is derived from an EMBL/GenBank/DDBJ whole genome shotgun (WGS) entry which is preliminary data.</text>
</comment>
<evidence type="ECO:0000256" key="5">
    <source>
        <dbReference type="ARBA" id="ARBA00022692"/>
    </source>
</evidence>
<evidence type="ECO:0000256" key="6">
    <source>
        <dbReference type="ARBA" id="ARBA00022989"/>
    </source>
</evidence>
<dbReference type="GO" id="GO:0008374">
    <property type="term" value="F:O-acyltransferase activity"/>
    <property type="evidence" value="ECO:0007669"/>
    <property type="project" value="InterPro"/>
</dbReference>
<gene>
    <name evidence="10" type="ORF">PPROV_000085300</name>
</gene>
<keyword evidence="7 8" id="KW-0472">Membrane</keyword>
<feature type="transmembrane region" description="Helical" evidence="8">
    <location>
        <begin position="69"/>
        <end position="91"/>
    </location>
</feature>
<evidence type="ECO:0000256" key="4">
    <source>
        <dbReference type="ARBA" id="ARBA00022679"/>
    </source>
</evidence>
<comment type="subcellular location">
    <subcellularLocation>
        <location evidence="1">Membrane</location>
        <topology evidence="1">Multi-pass membrane protein</topology>
    </subcellularLocation>
</comment>
<dbReference type="GO" id="GO:0006629">
    <property type="term" value="P:lipid metabolic process"/>
    <property type="evidence" value="ECO:0007669"/>
    <property type="project" value="InterPro"/>
</dbReference>
<evidence type="ECO:0000313" key="11">
    <source>
        <dbReference type="Proteomes" id="UP000660262"/>
    </source>
</evidence>
<evidence type="ECO:0000256" key="3">
    <source>
        <dbReference type="ARBA" id="ARBA00007282"/>
    </source>
</evidence>
<keyword evidence="11" id="KW-1185">Reference proteome</keyword>
<feature type="transmembrane region" description="Helical" evidence="8">
    <location>
        <begin position="178"/>
        <end position="201"/>
    </location>
</feature>
<feature type="domain" description="Wax synthase" evidence="9">
    <location>
        <begin position="209"/>
        <end position="308"/>
    </location>
</feature>
<dbReference type="Pfam" id="PF13813">
    <property type="entry name" value="MBOAT_2"/>
    <property type="match status" value="1"/>
</dbReference>
<keyword evidence="5 8" id="KW-0812">Transmembrane</keyword>